<dbReference type="GeneID" id="19114549"/>
<dbReference type="EMBL" id="KB445554">
    <property type="protein sequence ID" value="EMC97659.1"/>
    <property type="molecule type" value="Genomic_DNA"/>
</dbReference>
<dbReference type="InterPro" id="IPR038305">
    <property type="entry name" value="HeLo_sf"/>
</dbReference>
<evidence type="ECO:0000259" key="2">
    <source>
        <dbReference type="Pfam" id="PF14479"/>
    </source>
</evidence>
<evidence type="ECO:0000313" key="3">
    <source>
        <dbReference type="EMBL" id="EMC97659.1"/>
    </source>
</evidence>
<dbReference type="OMA" id="IARHMIP"/>
<dbReference type="Pfam" id="PF14479">
    <property type="entry name" value="HeLo"/>
    <property type="match status" value="1"/>
</dbReference>
<keyword evidence="4" id="KW-1185">Reference proteome</keyword>
<protein>
    <recommendedName>
        <fullName evidence="2">Prion-inhibition and propagation HeLo domain-containing protein</fullName>
    </recommendedName>
</protein>
<dbReference type="Proteomes" id="UP000011761">
    <property type="component" value="Unassembled WGS sequence"/>
</dbReference>
<dbReference type="OrthoDB" id="20872at2759"/>
<name>M2NEI9_BAUPA</name>
<feature type="compositionally biased region" description="Low complexity" evidence="1">
    <location>
        <begin position="290"/>
        <end position="300"/>
    </location>
</feature>
<dbReference type="eggNOG" id="ENOG502SMTD">
    <property type="taxonomic scope" value="Eukaryota"/>
</dbReference>
<dbReference type="HOGENOM" id="CLU_606883_0_0_1"/>
<feature type="region of interest" description="Disordered" evidence="1">
    <location>
        <begin position="78"/>
        <end position="106"/>
    </location>
</feature>
<dbReference type="RefSeq" id="XP_007675928.1">
    <property type="nucleotide sequence ID" value="XM_007677738.1"/>
</dbReference>
<dbReference type="InterPro" id="IPR029498">
    <property type="entry name" value="HeLo_dom"/>
</dbReference>
<evidence type="ECO:0000256" key="1">
    <source>
        <dbReference type="SAM" id="MobiDB-lite"/>
    </source>
</evidence>
<proteinExistence type="predicted"/>
<feature type="region of interest" description="Disordered" evidence="1">
    <location>
        <begin position="290"/>
        <end position="380"/>
    </location>
</feature>
<evidence type="ECO:0000313" key="4">
    <source>
        <dbReference type="Proteomes" id="UP000011761"/>
    </source>
</evidence>
<organism evidence="3 4">
    <name type="scientific">Baudoinia panamericana (strain UAMH 10762)</name>
    <name type="common">Angels' share fungus</name>
    <name type="synonym">Baudoinia compniacensis (strain UAMH 10762)</name>
    <dbReference type="NCBI Taxonomy" id="717646"/>
    <lineage>
        <taxon>Eukaryota</taxon>
        <taxon>Fungi</taxon>
        <taxon>Dikarya</taxon>
        <taxon>Ascomycota</taxon>
        <taxon>Pezizomycotina</taxon>
        <taxon>Dothideomycetes</taxon>
        <taxon>Dothideomycetidae</taxon>
        <taxon>Mycosphaerellales</taxon>
        <taxon>Teratosphaeriaceae</taxon>
        <taxon>Baudoinia</taxon>
    </lineage>
</organism>
<sequence length="451" mass="50573">MAHDKADSAHVEHPEHEAALAGALALANLFSNCVEAFGLIHPSHKSEKEEQLLLSRLGLQQARLLIWGDIVGVSSPPKNVTDRAVPKHPSAQYPDLNEPTFFGPRDTRLDEEKTRTEIENALSAIVDRSSGQSREQMMEKYGLKPPKRALATQIEPALDIQRLDGFRERFALLKEVVEDYAQLNTRRSNSIVQTSWMIADSTRFGRFITLTQEKVDYLITLMDIKERVDRAMRIDIRSLGWHLAADRQRVALDASKLRLLQEHCRTEYPEYLDAVQQALNNIQRETRENAPVVNPYAAAPRTEKPLLPKSSHTHANGERGKQKPPSIFSRLTSFGKSKDKVPQKGRAQSIDAAMSDPPRSLSDAGPTRYDADDDGGALEPIRSKSVGHIMEGGEMGALDEDFINNRLAQMRTTDPAKEPLENTDSLAGQISRHDQYHGIARTQTKDLRQGW</sequence>
<feature type="domain" description="Prion-inhibition and propagation HeLo" evidence="2">
    <location>
        <begin position="21"/>
        <end position="259"/>
    </location>
</feature>
<dbReference type="KEGG" id="bcom:BAUCODRAFT_461052"/>
<dbReference type="AlphaFoldDB" id="M2NEI9"/>
<gene>
    <name evidence="3" type="ORF">BAUCODRAFT_461052</name>
</gene>
<dbReference type="Gene3D" id="1.20.120.1020">
    <property type="entry name" value="Prion-inhibition and propagation, HeLo domain"/>
    <property type="match status" value="1"/>
</dbReference>
<accession>M2NEI9</accession>
<reference evidence="3 4" key="1">
    <citation type="journal article" date="2012" name="PLoS Pathog.">
        <title>Diverse lifestyles and strategies of plant pathogenesis encoded in the genomes of eighteen Dothideomycetes fungi.</title>
        <authorList>
            <person name="Ohm R.A."/>
            <person name="Feau N."/>
            <person name="Henrissat B."/>
            <person name="Schoch C.L."/>
            <person name="Horwitz B.A."/>
            <person name="Barry K.W."/>
            <person name="Condon B.J."/>
            <person name="Copeland A.C."/>
            <person name="Dhillon B."/>
            <person name="Glaser F."/>
            <person name="Hesse C.N."/>
            <person name="Kosti I."/>
            <person name="LaButti K."/>
            <person name="Lindquist E.A."/>
            <person name="Lucas S."/>
            <person name="Salamov A.A."/>
            <person name="Bradshaw R.E."/>
            <person name="Ciuffetti L."/>
            <person name="Hamelin R.C."/>
            <person name="Kema G.H.J."/>
            <person name="Lawrence C."/>
            <person name="Scott J.A."/>
            <person name="Spatafora J.W."/>
            <person name="Turgeon B.G."/>
            <person name="de Wit P.J.G.M."/>
            <person name="Zhong S."/>
            <person name="Goodwin S.B."/>
            <person name="Grigoriev I.V."/>
        </authorList>
    </citation>
    <scope>NUCLEOTIDE SEQUENCE [LARGE SCALE GENOMIC DNA]</scope>
    <source>
        <strain evidence="3 4">UAMH 10762</strain>
    </source>
</reference>